<accession>A0A6J4E567</accession>
<organism evidence="1 3">
    <name type="scientific">Pseudomonas tohonis</name>
    <dbReference type="NCBI Taxonomy" id="2725477"/>
    <lineage>
        <taxon>Bacteria</taxon>
        <taxon>Pseudomonadati</taxon>
        <taxon>Pseudomonadota</taxon>
        <taxon>Gammaproteobacteria</taxon>
        <taxon>Pseudomonadales</taxon>
        <taxon>Pseudomonadaceae</taxon>
        <taxon>Pseudomonas</taxon>
    </lineage>
</organism>
<gene>
    <name evidence="1" type="ORF">TUM18999_25770</name>
    <name evidence="2" type="ORF">TUM20286_20080</name>
</gene>
<evidence type="ECO:0000313" key="2">
    <source>
        <dbReference type="EMBL" id="GJN52256.1"/>
    </source>
</evidence>
<name>A0A6J4E567_9PSED</name>
<dbReference type="Proteomes" id="UP000509383">
    <property type="component" value="Chromosome"/>
</dbReference>
<evidence type="ECO:0000313" key="4">
    <source>
        <dbReference type="Proteomes" id="UP001054892"/>
    </source>
</evidence>
<reference evidence="1 3" key="1">
    <citation type="submission" date="2020-05" db="EMBL/GenBank/DDBJ databases">
        <title>Characterization of novel class B3 metallo-beta-lactamase from novel Pseudomonas species.</title>
        <authorList>
            <person name="Yamada K."/>
            <person name="Aoki K."/>
            <person name="Ishii Y."/>
        </authorList>
    </citation>
    <scope>NUCLEOTIDE SEQUENCE [LARGE SCALE GENOMIC DNA]</scope>
    <source>
        <strain evidence="1 3">TUM18999</strain>
        <strain evidence="2 4">TUM20286</strain>
    </source>
</reference>
<dbReference type="EMBL" id="BQKM01000003">
    <property type="protein sequence ID" value="GJN52256.1"/>
    <property type="molecule type" value="Genomic_DNA"/>
</dbReference>
<proteinExistence type="predicted"/>
<dbReference type="RefSeq" id="WP_173174355.1">
    <property type="nucleotide sequence ID" value="NZ_AP023189.1"/>
</dbReference>
<dbReference type="AlphaFoldDB" id="A0A6J4E567"/>
<dbReference type="Proteomes" id="UP001054892">
    <property type="component" value="Unassembled WGS sequence"/>
</dbReference>
<evidence type="ECO:0000313" key="3">
    <source>
        <dbReference type="Proteomes" id="UP000509383"/>
    </source>
</evidence>
<protein>
    <submittedName>
        <fullName evidence="1">Uncharacterized protein</fullName>
    </submittedName>
</protein>
<dbReference type="EMBL" id="AP023189">
    <property type="protein sequence ID" value="BCG24386.1"/>
    <property type="molecule type" value="Genomic_DNA"/>
</dbReference>
<sequence>MSEEKTVQDDQPKEINQKEIEEAALKPFGAFEDLLKQIAPTAPPIAGSIAKKI</sequence>
<evidence type="ECO:0000313" key="1">
    <source>
        <dbReference type="EMBL" id="BCG24386.1"/>
    </source>
</evidence>
<keyword evidence="4" id="KW-1185">Reference proteome</keyword>
<dbReference type="KEGG" id="ptw:TUM18999_25770"/>